<keyword evidence="1" id="KW-0732">Signal</keyword>
<name>A0ABT3N681_9BACT</name>
<sequence length="299" mass="32562">MKRFFWFFWGVCFLVLSNVHAEEQSGCRERALFDYGISRYGAGLWDLAASGLDRFLFFCPEDEKRDAAAIFIARCLSQQGHHGESADLLRRVHREGGAEASLAGLLLASLYAETGEAGQAVLWAENVVRTTADSGERITGLWIAGGQYLKAGDPHGAAARWDLLPEEERRQAENLWVAWQDKPEDGKKNPVLAGILGVVPGGGYFYTGRKQAGTMAFGLTIGMGAAAWEAFDQDLPVLGTFLALVTLGFYGGSMKGGMEEARMMNRNMDAAHEEAVLAGNRKEEVFSLGGGSIRISLPF</sequence>
<accession>A0ABT3N681</accession>
<dbReference type="RefSeq" id="WP_265423821.1">
    <property type="nucleotide sequence ID" value="NZ_JAPFPW010000002.1"/>
</dbReference>
<feature type="signal peptide" evidence="1">
    <location>
        <begin position="1"/>
        <end position="21"/>
    </location>
</feature>
<keyword evidence="3" id="KW-1185">Reference proteome</keyword>
<evidence type="ECO:0000313" key="3">
    <source>
        <dbReference type="Proteomes" id="UP001209681"/>
    </source>
</evidence>
<proteinExistence type="predicted"/>
<protein>
    <recommendedName>
        <fullName evidence="4">Tetratricopeptide repeat protein</fullName>
    </recommendedName>
</protein>
<feature type="chain" id="PRO_5045485274" description="Tetratricopeptide repeat protein" evidence="1">
    <location>
        <begin position="22"/>
        <end position="299"/>
    </location>
</feature>
<reference evidence="2 3" key="1">
    <citation type="submission" date="2022-11" db="EMBL/GenBank/DDBJ databases">
        <title>Desulfobotulus tamanensis H1 sp. nov. - anaerobic, alkaliphilic, sulphate reducing bacterium isolated from terrestrial mud volcano.</title>
        <authorList>
            <person name="Frolova A."/>
            <person name="Merkel A.Y."/>
            <person name="Slobodkin A.I."/>
        </authorList>
    </citation>
    <scope>NUCLEOTIDE SEQUENCE [LARGE SCALE GENOMIC DNA]</scope>
    <source>
        <strain evidence="2 3">H1</strain>
    </source>
</reference>
<dbReference type="EMBL" id="JAPFPW010000002">
    <property type="protein sequence ID" value="MCW7752963.1"/>
    <property type="molecule type" value="Genomic_DNA"/>
</dbReference>
<evidence type="ECO:0000313" key="2">
    <source>
        <dbReference type="EMBL" id="MCW7752963.1"/>
    </source>
</evidence>
<evidence type="ECO:0008006" key="4">
    <source>
        <dbReference type="Google" id="ProtNLM"/>
    </source>
</evidence>
<dbReference type="SUPFAM" id="SSF48452">
    <property type="entry name" value="TPR-like"/>
    <property type="match status" value="1"/>
</dbReference>
<gene>
    <name evidence="2" type="ORF">OOT00_03075</name>
</gene>
<comment type="caution">
    <text evidence="2">The sequence shown here is derived from an EMBL/GenBank/DDBJ whole genome shotgun (WGS) entry which is preliminary data.</text>
</comment>
<dbReference type="Proteomes" id="UP001209681">
    <property type="component" value="Unassembled WGS sequence"/>
</dbReference>
<evidence type="ECO:0000256" key="1">
    <source>
        <dbReference type="SAM" id="SignalP"/>
    </source>
</evidence>
<dbReference type="InterPro" id="IPR011990">
    <property type="entry name" value="TPR-like_helical_dom_sf"/>
</dbReference>
<dbReference type="Gene3D" id="1.25.40.10">
    <property type="entry name" value="Tetratricopeptide repeat domain"/>
    <property type="match status" value="1"/>
</dbReference>
<organism evidence="2 3">
    <name type="scientific">Desulfobotulus pelophilus</name>
    <dbReference type="NCBI Taxonomy" id="2823377"/>
    <lineage>
        <taxon>Bacteria</taxon>
        <taxon>Pseudomonadati</taxon>
        <taxon>Thermodesulfobacteriota</taxon>
        <taxon>Desulfobacteria</taxon>
        <taxon>Desulfobacterales</taxon>
        <taxon>Desulfobacteraceae</taxon>
        <taxon>Desulfobotulus</taxon>
    </lineage>
</organism>